<organism evidence="1 2">
    <name type="scientific">Candidatus Korarchaeum cryptofilum</name>
    <dbReference type="NCBI Taxonomy" id="498846"/>
    <lineage>
        <taxon>Archaea</taxon>
        <taxon>Thermoproteota</taxon>
        <taxon>Candidatus Korarchaeia</taxon>
        <taxon>Candidatus Korarchaeales</taxon>
        <taxon>Candidatus Korarchaeaceae</taxon>
        <taxon>Candidatus Korarchaeum</taxon>
    </lineage>
</organism>
<dbReference type="EMBL" id="RCOR01000032">
    <property type="protein sequence ID" value="RSN68244.1"/>
    <property type="molecule type" value="Genomic_DNA"/>
</dbReference>
<accession>A0A429G391</accession>
<proteinExistence type="predicted"/>
<protein>
    <recommendedName>
        <fullName evidence="3">CRISPR type III-B/RAMP module-associated protein Cmr5</fullName>
    </recommendedName>
</protein>
<evidence type="ECO:0000313" key="2">
    <source>
        <dbReference type="Proteomes" id="UP000278149"/>
    </source>
</evidence>
<comment type="caution">
    <text evidence="1">The sequence shown here is derived from an EMBL/GenBank/DDBJ whole genome shotgun (WGS) entry which is preliminary data.</text>
</comment>
<evidence type="ECO:0008006" key="3">
    <source>
        <dbReference type="Google" id="ProtNLM"/>
    </source>
</evidence>
<evidence type="ECO:0000313" key="1">
    <source>
        <dbReference type="EMBL" id="RSN68244.1"/>
    </source>
</evidence>
<gene>
    <name evidence="1" type="ORF">D9Q81_06460</name>
</gene>
<name>A0A429G391_9CREN</name>
<reference evidence="1 2" key="1">
    <citation type="submission" date="2018-10" db="EMBL/GenBank/DDBJ databases">
        <title>Co-occurring genomic capacity for anaerobic methane metabolism and dissimilatory sulfite reduction discovered in the Korarchaeota.</title>
        <authorList>
            <person name="Mckay L.J."/>
            <person name="Dlakic M."/>
            <person name="Fields M.W."/>
            <person name="Delmont T.O."/>
            <person name="Eren A.M."/>
            <person name="Jay Z.J."/>
            <person name="Klingelsmith K.B."/>
            <person name="Rusch D.B."/>
            <person name="Inskeep W.P."/>
        </authorList>
    </citation>
    <scope>NUCLEOTIDE SEQUENCE [LARGE SCALE GENOMIC DNA]</scope>
    <source>
        <strain evidence="1 2">WS</strain>
    </source>
</reference>
<dbReference type="AlphaFoldDB" id="A0A429G391"/>
<dbReference type="Proteomes" id="UP000278149">
    <property type="component" value="Unassembled WGS sequence"/>
</dbReference>
<sequence length="130" mass="15015">MESSPLEEIELQRKAVEIAKWLFRGVYIPTEEEEEGEESGITITNLRNMLDAAIDCEKKNNWDLFGLRVIFIARKASQGDDLHKFVRNLIVKITESHQNTEERLKLAKYTLTACIYVFNAYKKGLHDLLG</sequence>
<dbReference type="RefSeq" id="WP_125742088.1">
    <property type="nucleotide sequence ID" value="NZ_RCOR01000032.1"/>
</dbReference>